<reference evidence="3 4" key="1">
    <citation type="submission" date="2016-10" db="EMBL/GenBank/DDBJ databases">
        <authorList>
            <person name="de Groot N.N."/>
        </authorList>
    </citation>
    <scope>NUCLEOTIDE SEQUENCE [LARGE SCALE GENOMIC DNA]</scope>
    <source>
        <strain evidence="3 4">DSM 28286</strain>
    </source>
</reference>
<accession>A0A1I5UH80</accession>
<dbReference type="InterPro" id="IPR002347">
    <property type="entry name" value="SDR_fam"/>
</dbReference>
<dbReference type="STRING" id="1465490.SAMN05444277_103293"/>
<evidence type="ECO:0008006" key="5">
    <source>
        <dbReference type="Google" id="ProtNLM"/>
    </source>
</evidence>
<dbReference type="AlphaFoldDB" id="A0A1I5UH80"/>
<dbReference type="PANTHER" id="PTHR44196">
    <property type="entry name" value="DEHYDROGENASE/REDUCTASE SDR FAMILY MEMBER 7B"/>
    <property type="match status" value="1"/>
</dbReference>
<evidence type="ECO:0000313" key="3">
    <source>
        <dbReference type="EMBL" id="SFP94635.1"/>
    </source>
</evidence>
<proteinExistence type="inferred from homology"/>
<gene>
    <name evidence="3" type="ORF">SAMN05444277_103293</name>
</gene>
<sequence length="243" mass="26655">MSTVLILGATSDMAVAIARKMAAKGNNIQLAARNAGRLQALQSDISIRYGVNCAIYEFDATDFATHSSFYLSLSPKPDIVICVFGYMSDTLAASKNWEESLKIINSNYTGAVSVLNIVAEDFAERNSGTIVGISSVAGERGRQSNYIYGSAKAGFTAYLSGLRNRLYKHKVHVVSVLPGFVNTKMTAELKLPPLLTADTEQVAAAVEKAIGKKQNVVYVKWFWKWIMMIIKSIPENIFKKKNL</sequence>
<name>A0A1I5UH80_9BACT</name>
<dbReference type="RefSeq" id="WP_090657010.1">
    <property type="nucleotide sequence ID" value="NZ_FOXQ01000003.1"/>
</dbReference>
<dbReference type="Gene3D" id="3.40.50.720">
    <property type="entry name" value="NAD(P)-binding Rossmann-like Domain"/>
    <property type="match status" value="1"/>
</dbReference>
<dbReference type="Proteomes" id="UP000199031">
    <property type="component" value="Unassembled WGS sequence"/>
</dbReference>
<dbReference type="SUPFAM" id="SSF51735">
    <property type="entry name" value="NAD(P)-binding Rossmann-fold domains"/>
    <property type="match status" value="1"/>
</dbReference>
<organism evidence="3 4">
    <name type="scientific">Parafilimonas terrae</name>
    <dbReference type="NCBI Taxonomy" id="1465490"/>
    <lineage>
        <taxon>Bacteria</taxon>
        <taxon>Pseudomonadati</taxon>
        <taxon>Bacteroidota</taxon>
        <taxon>Chitinophagia</taxon>
        <taxon>Chitinophagales</taxon>
        <taxon>Chitinophagaceae</taxon>
        <taxon>Parafilimonas</taxon>
    </lineage>
</organism>
<comment type="similarity">
    <text evidence="1">Belongs to the short-chain dehydrogenases/reductases (SDR) family.</text>
</comment>
<keyword evidence="4" id="KW-1185">Reference proteome</keyword>
<evidence type="ECO:0000256" key="2">
    <source>
        <dbReference type="ARBA" id="ARBA00023002"/>
    </source>
</evidence>
<dbReference type="NCBIfam" id="NF005489">
    <property type="entry name" value="PRK07102.1"/>
    <property type="match status" value="1"/>
</dbReference>
<dbReference type="PANTHER" id="PTHR44196:SF1">
    <property type="entry name" value="DEHYDROGENASE_REDUCTASE SDR FAMILY MEMBER 7B"/>
    <property type="match status" value="1"/>
</dbReference>
<dbReference type="InterPro" id="IPR036291">
    <property type="entry name" value="NAD(P)-bd_dom_sf"/>
</dbReference>
<dbReference type="PRINTS" id="PR00081">
    <property type="entry name" value="GDHRDH"/>
</dbReference>
<dbReference type="OrthoDB" id="335726at2"/>
<evidence type="ECO:0000313" key="4">
    <source>
        <dbReference type="Proteomes" id="UP000199031"/>
    </source>
</evidence>
<dbReference type="GO" id="GO:0016491">
    <property type="term" value="F:oxidoreductase activity"/>
    <property type="evidence" value="ECO:0007669"/>
    <property type="project" value="UniProtKB-KW"/>
</dbReference>
<evidence type="ECO:0000256" key="1">
    <source>
        <dbReference type="ARBA" id="ARBA00006484"/>
    </source>
</evidence>
<protein>
    <recommendedName>
        <fullName evidence="5">Short-chain dehydrogenase</fullName>
    </recommendedName>
</protein>
<dbReference type="Pfam" id="PF00106">
    <property type="entry name" value="adh_short"/>
    <property type="match status" value="1"/>
</dbReference>
<keyword evidence="2" id="KW-0560">Oxidoreductase</keyword>
<dbReference type="GO" id="GO:0016020">
    <property type="term" value="C:membrane"/>
    <property type="evidence" value="ECO:0007669"/>
    <property type="project" value="TreeGrafter"/>
</dbReference>
<dbReference type="EMBL" id="FOXQ01000003">
    <property type="protein sequence ID" value="SFP94635.1"/>
    <property type="molecule type" value="Genomic_DNA"/>
</dbReference>